<reference evidence="2" key="1">
    <citation type="submission" date="2013-04" db="EMBL/GenBank/DDBJ databases">
        <title>The genome sequencing project of 58 acetic acid bacteria.</title>
        <authorList>
            <person name="Okamoto-Kainuma A."/>
            <person name="Ishikawa M."/>
            <person name="Umino S."/>
            <person name="Koizumi Y."/>
            <person name="Shiwa Y."/>
            <person name="Yoshikawa H."/>
            <person name="Matsutani M."/>
            <person name="Matsushita K."/>
        </authorList>
    </citation>
    <scope>NUCLEOTIDE SEQUENCE</scope>
    <source>
        <strain evidence="2">DSM 12717</strain>
    </source>
</reference>
<gene>
    <name evidence="2" type="ORF">AA12717_0317</name>
</gene>
<dbReference type="Pfam" id="PF20109">
    <property type="entry name" value="Trans_reg_dom"/>
    <property type="match status" value="1"/>
</dbReference>
<accession>A0ABQ0P2G0</accession>
<dbReference type="InterPro" id="IPR045465">
    <property type="entry name" value="Trans_reg_dom"/>
</dbReference>
<sequence>METRLHWYAPGFLDRALSLDLPEFAQEFLSLNEDYARGYEALMTQRAADAAARQRTLETFARPWGLRFPC</sequence>
<dbReference type="RefSeq" id="WP_220795080.1">
    <property type="nucleotide sequence ID" value="NZ_BAQP01000008.1"/>
</dbReference>
<protein>
    <recommendedName>
        <fullName evidence="1">Transcriptional regulator-like domain-containing protein</fullName>
    </recommendedName>
</protein>
<feature type="domain" description="Transcriptional regulator-like" evidence="1">
    <location>
        <begin position="6"/>
        <end position="69"/>
    </location>
</feature>
<keyword evidence="3" id="KW-1185">Reference proteome</keyword>
<comment type="caution">
    <text evidence="2">The sequence shown here is derived from an EMBL/GenBank/DDBJ whole genome shotgun (WGS) entry which is preliminary data.</text>
</comment>
<dbReference type="Proteomes" id="UP001060895">
    <property type="component" value="Unassembled WGS sequence"/>
</dbReference>
<proteinExistence type="predicted"/>
<evidence type="ECO:0000259" key="1">
    <source>
        <dbReference type="Pfam" id="PF20109"/>
    </source>
</evidence>
<organism evidence="2 3">
    <name type="scientific">Gluconacetobacter sacchari DSM 12717</name>
    <dbReference type="NCBI Taxonomy" id="1307940"/>
    <lineage>
        <taxon>Bacteria</taxon>
        <taxon>Pseudomonadati</taxon>
        <taxon>Pseudomonadota</taxon>
        <taxon>Alphaproteobacteria</taxon>
        <taxon>Acetobacterales</taxon>
        <taxon>Acetobacteraceae</taxon>
        <taxon>Gluconacetobacter</taxon>
    </lineage>
</organism>
<evidence type="ECO:0000313" key="2">
    <source>
        <dbReference type="EMBL" id="GBQ19648.1"/>
    </source>
</evidence>
<dbReference type="EMBL" id="BAQP01000008">
    <property type="protein sequence ID" value="GBQ19648.1"/>
    <property type="molecule type" value="Genomic_DNA"/>
</dbReference>
<evidence type="ECO:0000313" key="3">
    <source>
        <dbReference type="Proteomes" id="UP001060895"/>
    </source>
</evidence>
<name>A0ABQ0P2G0_9PROT</name>